<dbReference type="PROSITE" id="PS50234">
    <property type="entry name" value="VWFA"/>
    <property type="match status" value="1"/>
</dbReference>
<evidence type="ECO:0000256" key="6">
    <source>
        <dbReference type="ARBA" id="ARBA00022448"/>
    </source>
</evidence>
<evidence type="ECO:0000256" key="8">
    <source>
        <dbReference type="ARBA" id="ARBA00022568"/>
    </source>
</evidence>
<accession>A0ABN8NTJ8</accession>
<sequence length="1876" mass="209549">MAVSIGKGRYYKLFAGNSPPKRLLIEDINEPGLLSDEYVQGIVVKVFPVKNSERFGKLCKLVLKEDVEKAARYAPCATINVFLLGDVANEGESVCEGDRMVLTEAFVECSPTKEHLFQLIVWREKSDVSVWVISERGKVKANTVNGVDILPRSSENRREFEKGAATENGNDSEEAENLTYQSCEYDFTQRSFDDEQSERVGEKRKGKFRLGPRGVTPSHVKRSLSNVVVLRDKVNDAHVAKTLQREESYTKSKSTCTNASAELNTANVNARGNTANIALPSTAVETGRQSMLMSQKAAPGGNGQSASLFLHSADSTPLRDLPQLMAIDSERHSQSTVGESNVTASVEGANTAAKTAAFNIDGDALEAIATSTERTAALNEDHTNLSLDDLAEQPYEEPYVISPEEEDRVFLRARNQKGDDPATTSSVKGLMPSDYTPAASLLMCSKDDVSRSPLRQVLDPKLRLPTTPNSEAGPSQPSPSRDRSPVKAFPVRVGKRSSRATADYTVPPGYTTLANLQPETTVNVYGVVKLFKPAWKCRGTDMCSVLMLMDPTAAESDGLECVSFQPSVSRLPDVHKVGDIVRLHRIKINQYQGRLQAKSSRGFAAVVFDRDADLPVTAEMARVSSSTFTLTQSDKETVECLKNWCDDHPVLFPPSNFLTVSQINPDCYFDLVCQVLGIALHRALDCVVLYVTDGTQPKHDLRNCDGDDYSLIEPLSRGSTQDDDVISVFLYGSHAEVARLLAKQDEYVILHNVHSQVLKGSGSVCSVLDVVKPYLELCLHRGTAFGRGLSVLSPDSQEKVAEEVARLHDEFYTNKTLQEMAKVSTLYKLDSKYYSDSDLVDTLPSDMEFNRLFKQKVSKQRSSVKISDQVDRSNHKLIEAVFWSSLLDNVFKENLKNDPELRWQNFGSIEGFIRTYPTREWSLNFAGFHIDYDPRLRPWYIGATSGPKDIVIILDCSQSMKGKRFHMAKQVAKTVLNTLTKQDYVNVICGRESHWDEVGKWFEYNTEVLSCQKNRLVPASTSHRKDLIEKIDNLKAGGTSELKKAFKLSFELLQGNARTGCQSIIVFVTDGVDNDGDPVRCGPGYYTRSGYVPGQICKYDWNDVWDEVQARNRYMSPKTRIFSYLTSDNEGEGEEFPGKLACDNEGYMKRLTDEEDIISQMQDYYSFLASNTISISNVTWTSPYLDASGLGLMVTVAMPVISKVTNKTIGVVGIDATLEEIENILLNDRWGSVYAFLVNEGGETIFHPLLRPSTELVDDPIFIPISTLEQRNGKPVEFNTVVKSMMDRKTGSLRIEDAIRSIPKGDFQDGVMLVTLPSTYYYTSIKDSEYVFAFNLADSDKLYRRPASPPQGSTIPVNYYANIESYNSSEVKEVLGDLFTGLHVQYNLPMFPDIYVTYEASTVMLSPKTYCNPNSFLFRENSSDIVIAAHRFLNRLDNNTGCPHGQIRASVRPDVEITSLIEKTWKNRSSDILKDVPWTYVGTQSGVFRSYPGHRSRKLFDPTKRPWYHRALVNPSKTAVSNAYMDANGIGKVITISEAVFQALPKNASDISCDSLENIRGGCPCKSDVQCISGKCRAYPGNRSLCAGDRVEAVTALDILYNDFHRRVYGLLNSSGEERSCGMNYTCPDGEHLCQTRCYLVDNVANLVTDPDFLLVSTTDAREYERVSLGRKEGDIMKLLVTKHKFFVPNKRVDFQGICSVSPYAPKVTLEGIVKTPEEEDDYYKNRGPIPPFRNEYGCIQDVVGYTSDDSVLGPDGIIADSVDGPCRSGNFFLSALRKTNLYLLVIEDWSEYRQSYFYNFNCHISNRVYDAGAFRIVNGTCAHIETQTSLKKKEKCPALKNVRMKCSYNVANSFRLPRLWELFLVTLTLILRNCS</sequence>
<dbReference type="SUPFAM" id="SSF53300">
    <property type="entry name" value="vWA-like"/>
    <property type="match status" value="1"/>
</dbReference>
<dbReference type="Gene3D" id="3.30.450.20">
    <property type="entry name" value="PAS domain"/>
    <property type="match status" value="2"/>
</dbReference>
<evidence type="ECO:0000256" key="4">
    <source>
        <dbReference type="ARBA" id="ARBA00008442"/>
    </source>
</evidence>
<feature type="compositionally biased region" description="Basic and acidic residues" evidence="22">
    <location>
        <begin position="155"/>
        <end position="164"/>
    </location>
</feature>
<evidence type="ECO:0000256" key="9">
    <source>
        <dbReference type="ARBA" id="ARBA00022673"/>
    </source>
</evidence>
<dbReference type="Gene3D" id="2.40.50.140">
    <property type="entry name" value="Nucleic acid-binding proteins"/>
    <property type="match status" value="2"/>
</dbReference>
<dbReference type="InterPro" id="IPR036465">
    <property type="entry name" value="vWFA_dom_sf"/>
</dbReference>
<comment type="similarity">
    <text evidence="4">Belongs to the telombin family.</text>
</comment>
<evidence type="ECO:0000256" key="17">
    <source>
        <dbReference type="ARBA" id="ARBA00023125"/>
    </source>
</evidence>
<dbReference type="Gene3D" id="3.40.50.410">
    <property type="entry name" value="von Willebrand factor, type A domain"/>
    <property type="match status" value="1"/>
</dbReference>
<evidence type="ECO:0000256" key="19">
    <source>
        <dbReference type="ARBA" id="ARBA00023180"/>
    </source>
</evidence>
<evidence type="ECO:0000256" key="18">
    <source>
        <dbReference type="ARBA" id="ARBA00023136"/>
    </source>
</evidence>
<evidence type="ECO:0000256" key="16">
    <source>
        <dbReference type="ARBA" id="ARBA00023065"/>
    </source>
</evidence>
<keyword evidence="9" id="KW-0107">Calcium channel</keyword>
<keyword evidence="12" id="KW-0106">Calcium</keyword>
<feature type="region of interest" description="Disordered" evidence="22">
    <location>
        <begin position="192"/>
        <end position="217"/>
    </location>
</feature>
<evidence type="ECO:0000256" key="13">
    <source>
        <dbReference type="ARBA" id="ARBA00022882"/>
    </source>
</evidence>
<keyword evidence="14" id="KW-0779">Telomere</keyword>
<protein>
    <recommendedName>
        <fullName evidence="5">Protection of telomeres protein 1</fullName>
    </recommendedName>
</protein>
<evidence type="ECO:0000256" key="12">
    <source>
        <dbReference type="ARBA" id="ARBA00022837"/>
    </source>
</evidence>
<keyword evidence="15" id="KW-1133">Transmembrane helix</keyword>
<evidence type="ECO:0000313" key="24">
    <source>
        <dbReference type="EMBL" id="CAH3120436.1"/>
    </source>
</evidence>
<dbReference type="SMART" id="SM00327">
    <property type="entry name" value="VWA"/>
    <property type="match status" value="1"/>
</dbReference>
<evidence type="ECO:0000256" key="20">
    <source>
        <dbReference type="ARBA" id="ARBA00023242"/>
    </source>
</evidence>
<dbReference type="InterPro" id="IPR032042">
    <property type="entry name" value="POT1PC"/>
</dbReference>
<keyword evidence="25" id="KW-1185">Reference proteome</keyword>
<dbReference type="Proteomes" id="UP001159405">
    <property type="component" value="Unassembled WGS sequence"/>
</dbReference>
<evidence type="ECO:0000256" key="15">
    <source>
        <dbReference type="ARBA" id="ARBA00022989"/>
    </source>
</evidence>
<dbReference type="SUPFAM" id="SSF50249">
    <property type="entry name" value="Nucleic acid-binding proteins"/>
    <property type="match status" value="2"/>
</dbReference>
<reference evidence="24 25" key="1">
    <citation type="submission" date="2022-05" db="EMBL/GenBank/DDBJ databases">
        <authorList>
            <consortium name="Genoscope - CEA"/>
            <person name="William W."/>
        </authorList>
    </citation>
    <scope>NUCLEOTIDE SEQUENCE [LARGE SCALE GENOMIC DNA]</scope>
</reference>
<dbReference type="InterPro" id="IPR002035">
    <property type="entry name" value="VWF_A"/>
</dbReference>
<organism evidence="24 25">
    <name type="scientific">Porites lobata</name>
    <dbReference type="NCBI Taxonomy" id="104759"/>
    <lineage>
        <taxon>Eukaryota</taxon>
        <taxon>Metazoa</taxon>
        <taxon>Cnidaria</taxon>
        <taxon>Anthozoa</taxon>
        <taxon>Hexacorallia</taxon>
        <taxon>Scleractinia</taxon>
        <taxon>Fungiina</taxon>
        <taxon>Poritidae</taxon>
        <taxon>Porites</taxon>
    </lineage>
</organism>
<keyword evidence="16" id="KW-0406">Ion transport</keyword>
<keyword evidence="18" id="KW-0472">Membrane</keyword>
<evidence type="ECO:0000259" key="23">
    <source>
        <dbReference type="PROSITE" id="PS50234"/>
    </source>
</evidence>
<dbReference type="Pfam" id="PF13519">
    <property type="entry name" value="VWA_2"/>
    <property type="match status" value="1"/>
</dbReference>
<evidence type="ECO:0000256" key="10">
    <source>
        <dbReference type="ARBA" id="ARBA00022692"/>
    </source>
</evidence>
<dbReference type="Pfam" id="PF16686">
    <property type="entry name" value="POT1PC"/>
    <property type="match status" value="1"/>
</dbReference>
<keyword evidence="13" id="KW-0851">Voltage-gated channel</keyword>
<name>A0ABN8NTJ8_9CNID</name>
<evidence type="ECO:0000256" key="14">
    <source>
        <dbReference type="ARBA" id="ARBA00022895"/>
    </source>
</evidence>
<evidence type="ECO:0000256" key="7">
    <source>
        <dbReference type="ARBA" id="ARBA00022454"/>
    </source>
</evidence>
<proteinExistence type="inferred from homology"/>
<dbReference type="EMBL" id="CALNXK010000034">
    <property type="protein sequence ID" value="CAH3120436.1"/>
    <property type="molecule type" value="Genomic_DNA"/>
</dbReference>
<keyword evidence="21" id="KW-0407">Ion channel</keyword>
<dbReference type="Pfam" id="PF02765">
    <property type="entry name" value="POT1"/>
    <property type="match status" value="1"/>
</dbReference>
<evidence type="ECO:0000256" key="1">
    <source>
        <dbReference type="ARBA" id="ARBA00004123"/>
    </source>
</evidence>
<keyword evidence="8" id="KW-0109">Calcium transport</keyword>
<keyword evidence="20" id="KW-0539">Nucleus</keyword>
<keyword evidence="6" id="KW-0813">Transport</keyword>
<feature type="compositionally biased region" description="Basic and acidic residues" evidence="22">
    <location>
        <begin position="192"/>
        <end position="203"/>
    </location>
</feature>
<feature type="region of interest" description="Disordered" evidence="22">
    <location>
        <begin position="454"/>
        <end position="492"/>
    </location>
</feature>
<keyword evidence="7" id="KW-0158">Chromosome</keyword>
<evidence type="ECO:0000256" key="22">
    <source>
        <dbReference type="SAM" id="MobiDB-lite"/>
    </source>
</evidence>
<gene>
    <name evidence="24" type="ORF">PLOB_00027911</name>
</gene>
<evidence type="ECO:0000256" key="11">
    <source>
        <dbReference type="ARBA" id="ARBA00022729"/>
    </source>
</evidence>
<dbReference type="InterPro" id="IPR011564">
    <property type="entry name" value="Telomer_end-bd_POT1/Cdc13"/>
</dbReference>
<evidence type="ECO:0000313" key="25">
    <source>
        <dbReference type="Proteomes" id="UP001159405"/>
    </source>
</evidence>
<dbReference type="InterPro" id="IPR012340">
    <property type="entry name" value="NA-bd_OB-fold"/>
</dbReference>
<dbReference type="InterPro" id="IPR051173">
    <property type="entry name" value="Ca_channel_alpha-2/delta"/>
</dbReference>
<feature type="region of interest" description="Disordered" evidence="22">
    <location>
        <begin position="155"/>
        <end position="176"/>
    </location>
</feature>
<dbReference type="Pfam" id="PF22673">
    <property type="entry name" value="MCP-like_PDC_1"/>
    <property type="match status" value="1"/>
</dbReference>
<keyword evidence="10" id="KW-0812">Transmembrane</keyword>
<dbReference type="Pfam" id="PF08399">
    <property type="entry name" value="VWA_N"/>
    <property type="match status" value="1"/>
</dbReference>
<evidence type="ECO:0000256" key="21">
    <source>
        <dbReference type="ARBA" id="ARBA00023303"/>
    </source>
</evidence>
<evidence type="ECO:0000256" key="5">
    <source>
        <dbReference type="ARBA" id="ARBA00015253"/>
    </source>
</evidence>
<dbReference type="PANTHER" id="PTHR10166:SF43">
    <property type="entry name" value="VWA N-TERMINAL DOMAIN-CONTAINING PROTEIN"/>
    <property type="match status" value="1"/>
</dbReference>
<dbReference type="SMART" id="SM00976">
    <property type="entry name" value="Telo_bind"/>
    <property type="match status" value="1"/>
</dbReference>
<comment type="caution">
    <text evidence="24">The sequence shown here is derived from an EMBL/GenBank/DDBJ whole genome shotgun (WGS) entry which is preliminary data.</text>
</comment>
<comment type="subcellular location">
    <subcellularLocation>
        <location evidence="3">Chromosome</location>
        <location evidence="3">Telomere</location>
    </subcellularLocation>
    <subcellularLocation>
        <location evidence="2">Membrane</location>
        <topology evidence="2">Single-pass type I membrane protein</topology>
    </subcellularLocation>
    <subcellularLocation>
        <location evidence="1">Nucleus</location>
    </subcellularLocation>
</comment>
<dbReference type="PANTHER" id="PTHR10166">
    <property type="entry name" value="VOLTAGE-DEPENDENT CALCIUM CHANNEL SUBUNIT ALPHA-2/DELTA-RELATED"/>
    <property type="match status" value="1"/>
</dbReference>
<feature type="domain" description="VWFA" evidence="23">
    <location>
        <begin position="949"/>
        <end position="1168"/>
    </location>
</feature>
<keyword evidence="19" id="KW-0325">Glycoprotein</keyword>
<keyword evidence="11" id="KW-0732">Signal</keyword>
<evidence type="ECO:0000256" key="3">
    <source>
        <dbReference type="ARBA" id="ARBA00004574"/>
    </source>
</evidence>
<dbReference type="InterPro" id="IPR013608">
    <property type="entry name" value="VWA_N"/>
</dbReference>
<keyword evidence="17" id="KW-0238">DNA-binding</keyword>
<dbReference type="CDD" id="cd04497">
    <property type="entry name" value="hPOT1_OB1_like"/>
    <property type="match status" value="1"/>
</dbReference>
<evidence type="ECO:0000256" key="2">
    <source>
        <dbReference type="ARBA" id="ARBA00004479"/>
    </source>
</evidence>